<feature type="transmembrane region" description="Helical" evidence="1">
    <location>
        <begin position="388"/>
        <end position="411"/>
    </location>
</feature>
<name>A0A0F9UKW9_9ZZZZ</name>
<dbReference type="AlphaFoldDB" id="A0A0F9UKW9"/>
<keyword evidence="1" id="KW-0812">Transmembrane</keyword>
<keyword evidence="1" id="KW-1133">Transmembrane helix</keyword>
<keyword evidence="1" id="KW-0472">Membrane</keyword>
<dbReference type="EMBL" id="LAZR01000937">
    <property type="protein sequence ID" value="KKN54228.1"/>
    <property type="molecule type" value="Genomic_DNA"/>
</dbReference>
<protein>
    <submittedName>
        <fullName evidence="2">Uncharacterized protein</fullName>
    </submittedName>
</protein>
<gene>
    <name evidence="2" type="ORF">LCGC14_0594460</name>
</gene>
<evidence type="ECO:0000313" key="2">
    <source>
        <dbReference type="EMBL" id="KKN54228.1"/>
    </source>
</evidence>
<accession>A0A0F9UKW9</accession>
<evidence type="ECO:0000256" key="1">
    <source>
        <dbReference type="SAM" id="Phobius"/>
    </source>
</evidence>
<sequence>MYKMLKKKLRFKKKRKNFSIGIFLIIIIFTVSISFINRSVNFVDLNNTQRRSIENRDTLKISAFWASINITNYQLNNTRYLHNETITIKGNLKYNNGTGVKFTDITIFVDNALYPQFNNITDLNGDFRIEFRIPFSFDIFSVSGYKIQANVTDQSRGNVFKENFLMIFTKTTSILNASYTDIPYVTGESLELSGYLRYNNESGTGIPNAQINYNWYNSSYKWSISSFLTSTTDGSISQSIPIPDNAYSQALNLNLSYSGNFPYINSSQKLISFNVFRDIDCIWNIEQTTYEEGKSIIITGQILYNNSLKISNRTLVIRYDGTPLLNNAVTNANGVFTYTYTIPDGTGNKSIQISVVNTAGKQLISITYINITAGAAFIPSGAGGLPPFLMFSLVFFPILAGVVAVLAVFGYRYYRKQEKESHVVNIQLESKLINLKILKDSGRLEESLSYLFNAVFMDLIHARFNRTRKENETIRDFAIISVKELKLTPSAIYPFIQTVEKIIYGKPFLITEKDFYSTCELFSPIYFQLTGHNFDLNF</sequence>
<proteinExistence type="predicted"/>
<reference evidence="2" key="1">
    <citation type="journal article" date="2015" name="Nature">
        <title>Complex archaea that bridge the gap between prokaryotes and eukaryotes.</title>
        <authorList>
            <person name="Spang A."/>
            <person name="Saw J.H."/>
            <person name="Jorgensen S.L."/>
            <person name="Zaremba-Niedzwiedzka K."/>
            <person name="Martijn J."/>
            <person name="Lind A.E."/>
            <person name="van Eijk R."/>
            <person name="Schleper C."/>
            <person name="Guy L."/>
            <person name="Ettema T.J."/>
        </authorList>
    </citation>
    <scope>NUCLEOTIDE SEQUENCE</scope>
</reference>
<comment type="caution">
    <text evidence="2">The sequence shown here is derived from an EMBL/GenBank/DDBJ whole genome shotgun (WGS) entry which is preliminary data.</text>
</comment>
<organism evidence="2">
    <name type="scientific">marine sediment metagenome</name>
    <dbReference type="NCBI Taxonomy" id="412755"/>
    <lineage>
        <taxon>unclassified sequences</taxon>
        <taxon>metagenomes</taxon>
        <taxon>ecological metagenomes</taxon>
    </lineage>
</organism>